<comment type="caution">
    <text evidence="2">The sequence shown here is derived from an EMBL/GenBank/DDBJ whole genome shotgun (WGS) entry which is preliminary data.</text>
</comment>
<keyword evidence="1" id="KW-1133">Transmembrane helix</keyword>
<accession>A0ABD5RHA7</accession>
<protein>
    <submittedName>
        <fullName evidence="2">DUF3054 domain-containing protein</fullName>
    </submittedName>
</protein>
<dbReference type="InterPro" id="IPR021414">
    <property type="entry name" value="DUF3054"/>
</dbReference>
<proteinExistence type="predicted"/>
<keyword evidence="3" id="KW-1185">Reference proteome</keyword>
<evidence type="ECO:0000313" key="3">
    <source>
        <dbReference type="Proteomes" id="UP001596099"/>
    </source>
</evidence>
<name>A0ABD5RHA7_9EURY</name>
<keyword evidence="1" id="KW-0472">Membrane</keyword>
<dbReference type="AlphaFoldDB" id="A0ABD5RHA7"/>
<sequence length="147" mass="15693">MGTSTATGLRGRIDPSPTTLGFVVGDLLLIAVFVVSGELSHNVDPLTQTATVVDTAIPFYVGWLLLFPLVGVYAARTRRSLRSAVVRTAGAWVGAAVVGLVLRGTDLFHGNFDVTFLLVATLVGLALLVPFHLLPFVPRVVRRLRGE</sequence>
<evidence type="ECO:0000313" key="2">
    <source>
        <dbReference type="EMBL" id="MFC5969830.1"/>
    </source>
</evidence>
<keyword evidence="1" id="KW-0812">Transmembrane</keyword>
<reference evidence="2 3" key="1">
    <citation type="journal article" date="2019" name="Int. J. Syst. Evol. Microbiol.">
        <title>The Global Catalogue of Microorganisms (GCM) 10K type strain sequencing project: providing services to taxonomists for standard genome sequencing and annotation.</title>
        <authorList>
            <consortium name="The Broad Institute Genomics Platform"/>
            <consortium name="The Broad Institute Genome Sequencing Center for Infectious Disease"/>
            <person name="Wu L."/>
            <person name="Ma J."/>
        </authorList>
    </citation>
    <scope>NUCLEOTIDE SEQUENCE [LARGE SCALE GENOMIC DNA]</scope>
    <source>
        <strain evidence="2 3">CGMCC 1.12543</strain>
    </source>
</reference>
<feature type="transmembrane region" description="Helical" evidence="1">
    <location>
        <begin position="57"/>
        <end position="75"/>
    </location>
</feature>
<feature type="transmembrane region" description="Helical" evidence="1">
    <location>
        <begin position="20"/>
        <end position="37"/>
    </location>
</feature>
<organism evidence="2 3">
    <name type="scientific">Halomarina salina</name>
    <dbReference type="NCBI Taxonomy" id="1872699"/>
    <lineage>
        <taxon>Archaea</taxon>
        <taxon>Methanobacteriati</taxon>
        <taxon>Methanobacteriota</taxon>
        <taxon>Stenosarchaea group</taxon>
        <taxon>Halobacteria</taxon>
        <taxon>Halobacteriales</taxon>
        <taxon>Natronomonadaceae</taxon>
        <taxon>Halomarina</taxon>
    </lineage>
</organism>
<dbReference type="Pfam" id="PF11255">
    <property type="entry name" value="DUF3054"/>
    <property type="match status" value="1"/>
</dbReference>
<dbReference type="RefSeq" id="WP_247418191.1">
    <property type="nucleotide sequence ID" value="NZ_JALLGW010000001.1"/>
</dbReference>
<gene>
    <name evidence="2" type="ORF">ACFPYI_00655</name>
</gene>
<evidence type="ECO:0000256" key="1">
    <source>
        <dbReference type="SAM" id="Phobius"/>
    </source>
</evidence>
<dbReference type="Proteomes" id="UP001596099">
    <property type="component" value="Unassembled WGS sequence"/>
</dbReference>
<dbReference type="EMBL" id="JBHSQH010000001">
    <property type="protein sequence ID" value="MFC5969830.1"/>
    <property type="molecule type" value="Genomic_DNA"/>
</dbReference>
<feature type="transmembrane region" description="Helical" evidence="1">
    <location>
        <begin position="114"/>
        <end position="137"/>
    </location>
</feature>
<feature type="transmembrane region" description="Helical" evidence="1">
    <location>
        <begin position="84"/>
        <end position="102"/>
    </location>
</feature>